<dbReference type="RefSeq" id="WP_113290337.1">
    <property type="nucleotide sequence ID" value="NZ_QNTQ01000015.1"/>
</dbReference>
<gene>
    <name evidence="4" type="ORF">DRV85_15230</name>
</gene>
<dbReference type="Proteomes" id="UP000253370">
    <property type="component" value="Unassembled WGS sequence"/>
</dbReference>
<dbReference type="InterPro" id="IPR036365">
    <property type="entry name" value="PGBD-like_sf"/>
</dbReference>
<dbReference type="NCBIfam" id="TIGR02283">
    <property type="entry name" value="MltB_2"/>
    <property type="match status" value="1"/>
</dbReference>
<feature type="signal peptide" evidence="1">
    <location>
        <begin position="1"/>
        <end position="28"/>
    </location>
</feature>
<dbReference type="FunFam" id="1.10.8.350:FF:000001">
    <property type="entry name" value="Lytic murein transglycosylase B"/>
    <property type="match status" value="1"/>
</dbReference>
<dbReference type="PROSITE" id="PS51318">
    <property type="entry name" value="TAT"/>
    <property type="match status" value="1"/>
</dbReference>
<protein>
    <submittedName>
        <fullName evidence="4">Lytic murein transglycosylase</fullName>
    </submittedName>
</protein>
<evidence type="ECO:0000313" key="4">
    <source>
        <dbReference type="EMBL" id="RBI83694.1"/>
    </source>
</evidence>
<comment type="caution">
    <text evidence="4">The sequence shown here is derived from an EMBL/GenBank/DDBJ whole genome shotgun (WGS) entry which is preliminary data.</text>
</comment>
<dbReference type="Gene3D" id="1.10.8.350">
    <property type="entry name" value="Bacterial muramidase"/>
    <property type="match status" value="1"/>
</dbReference>
<dbReference type="GO" id="GO:0009253">
    <property type="term" value="P:peptidoglycan catabolic process"/>
    <property type="evidence" value="ECO:0007669"/>
    <property type="project" value="TreeGrafter"/>
</dbReference>
<dbReference type="InterPro" id="IPR043426">
    <property type="entry name" value="MltB-like"/>
</dbReference>
<feature type="domain" description="Transglycosylase SLT" evidence="3">
    <location>
        <begin position="43"/>
        <end position="331"/>
    </location>
</feature>
<dbReference type="InterPro" id="IPR031304">
    <property type="entry name" value="SLT_2"/>
</dbReference>
<evidence type="ECO:0000259" key="3">
    <source>
        <dbReference type="Pfam" id="PF13406"/>
    </source>
</evidence>
<dbReference type="InterPro" id="IPR036366">
    <property type="entry name" value="PGBDSf"/>
</dbReference>
<dbReference type="InterPro" id="IPR023346">
    <property type="entry name" value="Lysozyme-like_dom_sf"/>
</dbReference>
<dbReference type="CDD" id="cd13399">
    <property type="entry name" value="Slt35-like"/>
    <property type="match status" value="1"/>
</dbReference>
<organism evidence="4 5">
    <name type="scientific">Rhodosalinus halophilus</name>
    <dbReference type="NCBI Taxonomy" id="2259333"/>
    <lineage>
        <taxon>Bacteria</taxon>
        <taxon>Pseudomonadati</taxon>
        <taxon>Pseudomonadota</taxon>
        <taxon>Alphaproteobacteria</taxon>
        <taxon>Rhodobacterales</taxon>
        <taxon>Paracoccaceae</taxon>
        <taxon>Rhodosalinus</taxon>
    </lineage>
</organism>
<dbReference type="InterPro" id="IPR011970">
    <property type="entry name" value="MltB_2"/>
</dbReference>
<accession>A0A365U5T2</accession>
<evidence type="ECO:0000313" key="5">
    <source>
        <dbReference type="Proteomes" id="UP000253370"/>
    </source>
</evidence>
<feature type="chain" id="PRO_5016610984" evidence="1">
    <location>
        <begin position="29"/>
        <end position="409"/>
    </location>
</feature>
<dbReference type="PANTHER" id="PTHR30163">
    <property type="entry name" value="MEMBRANE-BOUND LYTIC MUREIN TRANSGLYCOSYLASE B"/>
    <property type="match status" value="1"/>
</dbReference>
<feature type="domain" description="Peptidoglycan binding-like" evidence="2">
    <location>
        <begin position="353"/>
        <end position="407"/>
    </location>
</feature>
<evidence type="ECO:0000256" key="1">
    <source>
        <dbReference type="SAM" id="SignalP"/>
    </source>
</evidence>
<dbReference type="EMBL" id="QNTQ01000015">
    <property type="protein sequence ID" value="RBI83694.1"/>
    <property type="molecule type" value="Genomic_DNA"/>
</dbReference>
<dbReference type="GO" id="GO:0008933">
    <property type="term" value="F:peptidoglycan lytic transglycosylase activity"/>
    <property type="evidence" value="ECO:0007669"/>
    <property type="project" value="TreeGrafter"/>
</dbReference>
<sequence length="409" mass="43344">MTTTRRNLMAGLGALALAGCAGTGPALAPRPAPEMRPVANPAFDAWLAGFRARAAGAGVGEATLARGLRAAGYLPGVIERDRNQTEFTRTLEDYLAITASDERIATGRQMLRRHAGLLSEIEARYGVPPEVVTAIWGVESRYGERRGDIPVVSATATLAFDGRRGPFFERQLLAALRILDRGDTTPERLVGSWAGAMGHTQFIPTTYQAYAVDFRGDGRRDIWSEDPTDALASAAAYLDRMGWRQGRPWGLEVRAPAALAGARRAKRSVPDWRAAGVTAAHGGALPDHGPAALIRPEGAAGPAFLAFGNFEVLARYNNAVNYVIGVGHLADRLAGAGPLRAGFPPDEFGLTIDDRKELQSRLTAAGFDAGAPDGVIGSGTRAAIEGYQRAQGLTVTGEPSRALLARLRG</sequence>
<dbReference type="Gene3D" id="1.10.530.10">
    <property type="match status" value="1"/>
</dbReference>
<keyword evidence="1" id="KW-0732">Signal</keyword>
<dbReference type="Pfam" id="PF13406">
    <property type="entry name" value="SLT_2"/>
    <property type="match status" value="1"/>
</dbReference>
<dbReference type="InterPro" id="IPR006311">
    <property type="entry name" value="TAT_signal"/>
</dbReference>
<dbReference type="SUPFAM" id="SSF47090">
    <property type="entry name" value="PGBD-like"/>
    <property type="match status" value="1"/>
</dbReference>
<dbReference type="AlphaFoldDB" id="A0A365U5T2"/>
<dbReference type="InterPro" id="IPR002477">
    <property type="entry name" value="Peptidoglycan-bd-like"/>
</dbReference>
<dbReference type="Gene3D" id="1.10.101.10">
    <property type="entry name" value="PGBD-like superfamily/PGBD"/>
    <property type="match status" value="1"/>
</dbReference>
<name>A0A365U5T2_9RHOB</name>
<dbReference type="PANTHER" id="PTHR30163:SF8">
    <property type="entry name" value="LYTIC MUREIN TRANSGLYCOSYLASE"/>
    <property type="match status" value="1"/>
</dbReference>
<dbReference type="SUPFAM" id="SSF53955">
    <property type="entry name" value="Lysozyme-like"/>
    <property type="match status" value="1"/>
</dbReference>
<proteinExistence type="predicted"/>
<reference evidence="4 5" key="1">
    <citation type="submission" date="2018-07" db="EMBL/GenBank/DDBJ databases">
        <title>Rhodosalinus sp. strain E84T genomic sequence and assembly.</title>
        <authorList>
            <person name="Liu Z.-W."/>
            <person name="Lu D.-C."/>
        </authorList>
    </citation>
    <scope>NUCLEOTIDE SEQUENCE [LARGE SCALE GENOMIC DNA]</scope>
    <source>
        <strain evidence="4 5">E84</strain>
    </source>
</reference>
<evidence type="ECO:0000259" key="2">
    <source>
        <dbReference type="Pfam" id="PF01471"/>
    </source>
</evidence>
<dbReference type="PROSITE" id="PS51257">
    <property type="entry name" value="PROKAR_LIPOPROTEIN"/>
    <property type="match status" value="1"/>
</dbReference>
<keyword evidence="5" id="KW-1185">Reference proteome</keyword>
<dbReference type="Pfam" id="PF01471">
    <property type="entry name" value="PG_binding_1"/>
    <property type="match status" value="1"/>
</dbReference>
<dbReference type="OrthoDB" id="9808544at2"/>